<dbReference type="GO" id="GO:0003723">
    <property type="term" value="F:RNA binding"/>
    <property type="evidence" value="ECO:0007669"/>
    <property type="project" value="TreeGrafter"/>
</dbReference>
<evidence type="ECO:0000313" key="9">
    <source>
        <dbReference type="EMBL" id="NWQ89113.1"/>
    </source>
</evidence>
<comment type="similarity">
    <text evidence="3">Belongs to the FAST kinase family.</text>
</comment>
<dbReference type="PANTHER" id="PTHR21228:SF59">
    <property type="entry name" value="FAST KINASE DOMAIN-CONTAINING PROTEIN 4"/>
    <property type="match status" value="1"/>
</dbReference>
<accession>A0A7K4STG3</accession>
<dbReference type="GO" id="GO:0035770">
    <property type="term" value="C:ribonucleoprotein granule"/>
    <property type="evidence" value="ECO:0007669"/>
    <property type="project" value="TreeGrafter"/>
</dbReference>
<evidence type="ECO:0000259" key="8">
    <source>
        <dbReference type="Pfam" id="PF08368"/>
    </source>
</evidence>
<evidence type="ECO:0000256" key="4">
    <source>
        <dbReference type="ARBA" id="ARBA00040471"/>
    </source>
</evidence>
<feature type="non-terminal residue" evidence="9">
    <location>
        <position position="643"/>
    </location>
</feature>
<dbReference type="PANTHER" id="PTHR21228">
    <property type="entry name" value="FAST LEU-RICH DOMAIN-CONTAINING"/>
    <property type="match status" value="1"/>
</dbReference>
<proteinExistence type="inferred from homology"/>
<evidence type="ECO:0000259" key="7">
    <source>
        <dbReference type="Pfam" id="PF06743"/>
    </source>
</evidence>
<organism evidence="9 10">
    <name type="scientific">Burhinus bistriatus</name>
    <dbReference type="NCBI Taxonomy" id="240201"/>
    <lineage>
        <taxon>Eukaryota</taxon>
        <taxon>Metazoa</taxon>
        <taxon>Chordata</taxon>
        <taxon>Craniata</taxon>
        <taxon>Vertebrata</taxon>
        <taxon>Euteleostomi</taxon>
        <taxon>Archelosauria</taxon>
        <taxon>Archosauria</taxon>
        <taxon>Dinosauria</taxon>
        <taxon>Saurischia</taxon>
        <taxon>Theropoda</taxon>
        <taxon>Coelurosauria</taxon>
        <taxon>Aves</taxon>
        <taxon>Neognathae</taxon>
        <taxon>Neoaves</taxon>
        <taxon>Charadriiformes</taxon>
        <taxon>Burhinidae</taxon>
        <taxon>Burhinus</taxon>
    </lineage>
</organism>
<dbReference type="GO" id="GO:0044528">
    <property type="term" value="P:regulation of mitochondrial mRNA stability"/>
    <property type="evidence" value="ECO:0007669"/>
    <property type="project" value="InterPro"/>
</dbReference>
<dbReference type="InterPro" id="IPR013579">
    <property type="entry name" value="FAST_2"/>
</dbReference>
<dbReference type="CDD" id="cd23739">
    <property type="entry name" value="TBRG4-like_N"/>
    <property type="match status" value="1"/>
</dbReference>
<evidence type="ECO:0000313" key="10">
    <source>
        <dbReference type="Proteomes" id="UP000574691"/>
    </source>
</evidence>
<dbReference type="GO" id="GO:0000963">
    <property type="term" value="P:mitochondrial RNA processing"/>
    <property type="evidence" value="ECO:0007669"/>
    <property type="project" value="TreeGrafter"/>
</dbReference>
<feature type="domain" description="FAST kinase leucine-rich" evidence="7">
    <location>
        <begin position="372"/>
        <end position="442"/>
    </location>
</feature>
<comment type="subcellular location">
    <subcellularLocation>
        <location evidence="1">Mitochondrion matrix</location>
    </subcellularLocation>
</comment>
<dbReference type="EMBL" id="VYXH01003958">
    <property type="protein sequence ID" value="NWQ89113.1"/>
    <property type="molecule type" value="Genomic_DNA"/>
</dbReference>
<evidence type="ECO:0000256" key="5">
    <source>
        <dbReference type="ARBA" id="ARBA00042265"/>
    </source>
</evidence>
<gene>
    <name evidence="9" type="primary">Tbrg4</name>
    <name evidence="9" type="ORF">BURBIS_R06504</name>
</gene>
<feature type="domain" description="FAST kinase-like protein subdomain 2" evidence="8">
    <location>
        <begin position="454"/>
        <end position="538"/>
    </location>
</feature>
<feature type="non-terminal residue" evidence="9">
    <location>
        <position position="1"/>
    </location>
</feature>
<dbReference type="InterPro" id="IPR010622">
    <property type="entry name" value="FAST_Leu-rich"/>
</dbReference>
<evidence type="ECO:0000256" key="1">
    <source>
        <dbReference type="ARBA" id="ARBA00004305"/>
    </source>
</evidence>
<keyword evidence="10" id="KW-1185">Reference proteome</keyword>
<dbReference type="Pfam" id="PF08368">
    <property type="entry name" value="FAST_2"/>
    <property type="match status" value="1"/>
</dbReference>
<dbReference type="InterPro" id="IPR050870">
    <property type="entry name" value="FAST_kinase"/>
</dbReference>
<dbReference type="Pfam" id="PF06743">
    <property type="entry name" value="FAST_1"/>
    <property type="match status" value="1"/>
</dbReference>
<evidence type="ECO:0000256" key="3">
    <source>
        <dbReference type="ARBA" id="ARBA00038281"/>
    </source>
</evidence>
<dbReference type="GO" id="GO:0005759">
    <property type="term" value="C:mitochondrial matrix"/>
    <property type="evidence" value="ECO:0007669"/>
    <property type="project" value="UniProtKB-SubCell"/>
</dbReference>
<comment type="caution">
    <text evidence="9">The sequence shown here is derived from an EMBL/GenBank/DDBJ whole genome shotgun (WGS) entry which is preliminary data.</text>
</comment>
<evidence type="ECO:0000256" key="2">
    <source>
        <dbReference type="ARBA" id="ARBA00022946"/>
    </source>
</evidence>
<keyword evidence="2" id="KW-0809">Transit peptide</keyword>
<name>A0A7K4STG3_9CHAR</name>
<sequence length="643" mass="72324">MAARLVRRCCWRHFGAFVSTPSAVPASLLVPAGKVVMARALPQAPFTLFHTSSPSSWADGFSVKEEVEDSRNPEHKVIGELIETATSPQELLQLSELHDLNSNQASLTITQLSRLAAEKKLEKESILQDERFQQLIIIMDSQISQVWNNTLVNLLKSLYSLGMDGNRREMQSVEQEVLWRLRRLTFRQLASLAEFLAVKQGKESKLLSEVIKKLELRWTELEGTRTVVMLMGKVGHISPALMDRLEDKALELAEQFNPDDIRKITLALAYQNRRCVPLLRALSYHLIQKHPELSLNVLLDLIFAYGKLNFHQPQVFQKLATDLHPHVSMMTPVEVTRCIRSFALLKWLSLPLFEAIAQYALDNTKQLSVTHLCSIILSFARLNFQPSGSEDFFNMVHEELQGQLDNLEPHLLTDLVWSLCVLQQVKAPYLQRVLAPNFHAQIRGDQSLKAQNLRLKLIHINAAAKLESPDYRGPFLPAEMLSTVEPAGEKVTLLQSSLREALAGVLGSQDNGRFDVRTIYGWQIDAEMVLNSENKPLPLKNFAAPHLLHSEGTKPLPAGARRVAFLRWEFPNFSNRSKDLLGRYVMARRHIQAAGFLVVDVSTARKTGWLGRSPACLPTPGLATVIPSRPPVRQPEGGREGTS</sequence>
<dbReference type="Proteomes" id="UP000574691">
    <property type="component" value="Unassembled WGS sequence"/>
</dbReference>
<dbReference type="AlphaFoldDB" id="A0A7K4STG3"/>
<evidence type="ECO:0000256" key="6">
    <source>
        <dbReference type="ARBA" id="ARBA00043220"/>
    </source>
</evidence>
<protein>
    <recommendedName>
        <fullName evidence="4">FAST kinase domain-containing protein 4</fullName>
    </recommendedName>
    <alternativeName>
        <fullName evidence="6">Protein TBRG4</fullName>
    </alternativeName>
    <alternativeName>
        <fullName evidence="5">Transforming growth factor beta regulator 4</fullName>
    </alternativeName>
</protein>
<reference evidence="9 10" key="1">
    <citation type="submission" date="2019-09" db="EMBL/GenBank/DDBJ databases">
        <title>Bird 10,000 Genomes (B10K) Project - Family phase.</title>
        <authorList>
            <person name="Zhang G."/>
        </authorList>
    </citation>
    <scope>NUCLEOTIDE SEQUENCE [LARGE SCALE GENOMIC DNA]</scope>
    <source>
        <strain evidence="9">B10K-DU-001-64</strain>
        <tissue evidence="9">Muscle</tissue>
    </source>
</reference>